<accession>A0A5C5V795</accession>
<dbReference type="InterPro" id="IPR001173">
    <property type="entry name" value="Glyco_trans_2-like"/>
</dbReference>
<comment type="caution">
    <text evidence="2">The sequence shown here is derived from an EMBL/GenBank/DDBJ whole genome shotgun (WGS) entry which is preliminary data.</text>
</comment>
<dbReference type="AlphaFoldDB" id="A0A5C5V795"/>
<dbReference type="InterPro" id="IPR029044">
    <property type="entry name" value="Nucleotide-diphossugar_trans"/>
</dbReference>
<dbReference type="OrthoDB" id="9784574at2"/>
<sequence length="336" mass="38772">MSTPLVSVYIPTFNRAHLIEASINSVLEQTFTDWELIIVDDGSSDNTRAVVEGLTSHVAGRVTYSRHENRGLFYCRNRGAELARGKYVAPLDSDDAWRPYHLQACVDALESNPEVDWVYGSLRRVDSISRETLVENKFYSDDRPRPFLELNVRRVGEVNIFDDASTLECAILNGLECSQQTSLIRRWVLDTVRFSGTYRVCEDQQYPIRALLAGAQLAYINDVHLEYSVHTDNISNASSASSISKAIDNECELIELFRDIQSVPDLPVHLHSAVRKRLSREYFWRLGYGVYWRHRRYRSAFKCFRQGLKYRPLHLPYWKTYLASLAKYPFLAIQSN</sequence>
<evidence type="ECO:0000313" key="3">
    <source>
        <dbReference type="Proteomes" id="UP000316714"/>
    </source>
</evidence>
<dbReference type="Gene3D" id="3.90.550.10">
    <property type="entry name" value="Spore Coat Polysaccharide Biosynthesis Protein SpsA, Chain A"/>
    <property type="match status" value="1"/>
</dbReference>
<dbReference type="PANTHER" id="PTHR43685">
    <property type="entry name" value="GLYCOSYLTRANSFERASE"/>
    <property type="match status" value="1"/>
</dbReference>
<evidence type="ECO:0000259" key="1">
    <source>
        <dbReference type="Pfam" id="PF00535"/>
    </source>
</evidence>
<dbReference type="PANTHER" id="PTHR43685:SF2">
    <property type="entry name" value="GLYCOSYLTRANSFERASE 2-LIKE DOMAIN-CONTAINING PROTEIN"/>
    <property type="match status" value="1"/>
</dbReference>
<dbReference type="Proteomes" id="UP000316714">
    <property type="component" value="Unassembled WGS sequence"/>
</dbReference>
<dbReference type="Pfam" id="PF00535">
    <property type="entry name" value="Glycos_transf_2"/>
    <property type="match status" value="1"/>
</dbReference>
<feature type="domain" description="Glycosyltransferase 2-like" evidence="1">
    <location>
        <begin position="7"/>
        <end position="135"/>
    </location>
</feature>
<dbReference type="RefSeq" id="WP_146566685.1">
    <property type="nucleotide sequence ID" value="NZ_SIHJ01000002.1"/>
</dbReference>
<gene>
    <name evidence="2" type="primary">kfoC_3</name>
    <name evidence="2" type="ORF">KOR34_36130</name>
</gene>
<proteinExistence type="predicted"/>
<reference evidence="2 3" key="1">
    <citation type="submission" date="2019-02" db="EMBL/GenBank/DDBJ databases">
        <title>Deep-cultivation of Planctomycetes and their phenomic and genomic characterization uncovers novel biology.</title>
        <authorList>
            <person name="Wiegand S."/>
            <person name="Jogler M."/>
            <person name="Boedeker C."/>
            <person name="Pinto D."/>
            <person name="Vollmers J."/>
            <person name="Rivas-Marin E."/>
            <person name="Kohn T."/>
            <person name="Peeters S.H."/>
            <person name="Heuer A."/>
            <person name="Rast P."/>
            <person name="Oberbeckmann S."/>
            <person name="Bunk B."/>
            <person name="Jeske O."/>
            <person name="Meyerdierks A."/>
            <person name="Storesund J.E."/>
            <person name="Kallscheuer N."/>
            <person name="Luecker S."/>
            <person name="Lage O.M."/>
            <person name="Pohl T."/>
            <person name="Merkel B.J."/>
            <person name="Hornburger P."/>
            <person name="Mueller R.-W."/>
            <person name="Bruemmer F."/>
            <person name="Labrenz M."/>
            <person name="Spormann A.M."/>
            <person name="Op Den Camp H."/>
            <person name="Overmann J."/>
            <person name="Amann R."/>
            <person name="Jetten M.S.M."/>
            <person name="Mascher T."/>
            <person name="Medema M.H."/>
            <person name="Devos D.P."/>
            <person name="Kaster A.-K."/>
            <person name="Ovreas L."/>
            <person name="Rohde M."/>
            <person name="Galperin M.Y."/>
            <person name="Jogler C."/>
        </authorList>
    </citation>
    <scope>NUCLEOTIDE SEQUENCE [LARGE SCALE GENOMIC DNA]</scope>
    <source>
        <strain evidence="2 3">KOR34</strain>
    </source>
</reference>
<dbReference type="InterPro" id="IPR050834">
    <property type="entry name" value="Glycosyltransf_2"/>
</dbReference>
<dbReference type="CDD" id="cd00761">
    <property type="entry name" value="Glyco_tranf_GTA_type"/>
    <property type="match status" value="1"/>
</dbReference>
<protein>
    <submittedName>
        <fullName evidence="2">Chondroitin synthase</fullName>
    </submittedName>
</protein>
<keyword evidence="3" id="KW-1185">Reference proteome</keyword>
<dbReference type="SUPFAM" id="SSF53448">
    <property type="entry name" value="Nucleotide-diphospho-sugar transferases"/>
    <property type="match status" value="1"/>
</dbReference>
<evidence type="ECO:0000313" key="2">
    <source>
        <dbReference type="EMBL" id="TWT33779.1"/>
    </source>
</evidence>
<dbReference type="EMBL" id="SIHJ01000002">
    <property type="protein sequence ID" value="TWT33779.1"/>
    <property type="molecule type" value="Genomic_DNA"/>
</dbReference>
<name>A0A5C5V795_9BACT</name>
<organism evidence="2 3">
    <name type="scientific">Posidoniimonas corsicana</name>
    <dbReference type="NCBI Taxonomy" id="1938618"/>
    <lineage>
        <taxon>Bacteria</taxon>
        <taxon>Pseudomonadati</taxon>
        <taxon>Planctomycetota</taxon>
        <taxon>Planctomycetia</taxon>
        <taxon>Pirellulales</taxon>
        <taxon>Lacipirellulaceae</taxon>
        <taxon>Posidoniimonas</taxon>
    </lineage>
</organism>